<evidence type="ECO:0000313" key="5">
    <source>
        <dbReference type="RefSeq" id="XP_027101895.2"/>
    </source>
</evidence>
<dbReference type="Pfam" id="PF13041">
    <property type="entry name" value="PPR_2"/>
    <property type="match status" value="1"/>
</dbReference>
<feature type="repeat" description="PPR" evidence="3">
    <location>
        <begin position="510"/>
        <end position="544"/>
    </location>
</feature>
<dbReference type="AlphaFoldDB" id="A0A6P6VH73"/>
<dbReference type="PANTHER" id="PTHR47939:SF13">
    <property type="entry name" value="OS03G0201400 PROTEIN"/>
    <property type="match status" value="1"/>
</dbReference>
<reference evidence="5" key="2">
    <citation type="submission" date="2025-08" db="UniProtKB">
        <authorList>
            <consortium name="RefSeq"/>
        </authorList>
    </citation>
    <scope>IDENTIFICATION</scope>
    <source>
        <tissue evidence="5">Leaves</tissue>
    </source>
</reference>
<evidence type="ECO:0000256" key="1">
    <source>
        <dbReference type="ARBA" id="ARBA00007626"/>
    </source>
</evidence>
<keyword evidence="4" id="KW-1185">Reference proteome</keyword>
<evidence type="ECO:0000313" key="4">
    <source>
        <dbReference type="Proteomes" id="UP001652660"/>
    </source>
</evidence>
<dbReference type="InterPro" id="IPR050667">
    <property type="entry name" value="PPR-containing_protein"/>
</dbReference>
<name>A0A6P6VH73_COFAR</name>
<comment type="similarity">
    <text evidence="1">Belongs to the PPR family. P subfamily.</text>
</comment>
<evidence type="ECO:0000256" key="2">
    <source>
        <dbReference type="ARBA" id="ARBA00022737"/>
    </source>
</evidence>
<proteinExistence type="inferred from homology"/>
<dbReference type="RefSeq" id="XP_027101895.2">
    <property type="nucleotide sequence ID" value="XM_027246094.2"/>
</dbReference>
<keyword evidence="2" id="KW-0677">Repeat</keyword>
<feature type="repeat" description="PPR" evidence="3">
    <location>
        <begin position="475"/>
        <end position="509"/>
    </location>
</feature>
<reference evidence="4" key="1">
    <citation type="journal article" date="2025" name="Foods">
        <title>Unveiling the Microbial Signatures of Arabica Coffee Cherries: Insights into Ripeness Specific Diversity, Functional Traits, and Implications for Quality and Safety.</title>
        <authorList>
            <consortium name="RefSeq"/>
            <person name="Tenea G.N."/>
            <person name="Cifuentes V."/>
            <person name="Reyes P."/>
            <person name="Cevallos-Vallejos M."/>
        </authorList>
    </citation>
    <scope>NUCLEOTIDE SEQUENCE [LARGE SCALE GENOMIC DNA]</scope>
</reference>
<evidence type="ECO:0000256" key="3">
    <source>
        <dbReference type="PROSITE-ProRule" id="PRU00708"/>
    </source>
</evidence>
<dbReference type="NCBIfam" id="TIGR00756">
    <property type="entry name" value="PPR"/>
    <property type="match status" value="4"/>
</dbReference>
<protein>
    <submittedName>
        <fullName evidence="5">Pentatricopeptide repeat-containing protein At5g14080 isoform X1</fullName>
    </submittedName>
</protein>
<feature type="repeat" description="PPR" evidence="3">
    <location>
        <begin position="157"/>
        <end position="192"/>
    </location>
</feature>
<dbReference type="OrthoDB" id="185373at2759"/>
<feature type="repeat" description="PPR" evidence="3">
    <location>
        <begin position="405"/>
        <end position="439"/>
    </location>
</feature>
<organism evidence="4 5">
    <name type="scientific">Coffea arabica</name>
    <name type="common">Arabian coffee</name>
    <dbReference type="NCBI Taxonomy" id="13443"/>
    <lineage>
        <taxon>Eukaryota</taxon>
        <taxon>Viridiplantae</taxon>
        <taxon>Streptophyta</taxon>
        <taxon>Embryophyta</taxon>
        <taxon>Tracheophyta</taxon>
        <taxon>Spermatophyta</taxon>
        <taxon>Magnoliopsida</taxon>
        <taxon>eudicotyledons</taxon>
        <taxon>Gunneridae</taxon>
        <taxon>Pentapetalae</taxon>
        <taxon>asterids</taxon>
        <taxon>lamiids</taxon>
        <taxon>Gentianales</taxon>
        <taxon>Rubiaceae</taxon>
        <taxon>Ixoroideae</taxon>
        <taxon>Gardenieae complex</taxon>
        <taxon>Bertiereae - Coffeeae clade</taxon>
        <taxon>Coffeeae</taxon>
        <taxon>Coffea</taxon>
    </lineage>
</organism>
<dbReference type="InterPro" id="IPR002885">
    <property type="entry name" value="PPR_rpt"/>
</dbReference>
<dbReference type="PROSITE" id="PS51375">
    <property type="entry name" value="PPR"/>
    <property type="match status" value="5"/>
</dbReference>
<sequence length="646" mass="72171">MRRRAWSGEIAGPSQVSRALISASNQTAPSRTWTPSLERILHRLGCRDSLNPTLVARVIDPFLLHHHSLALGFFNWASQQPGFSHTSATFQSVLKSLSIARQFNSVDMLLKQVKALDIHLDPCVYQSLICYHLAGRKTHIAFSIFQQLLHSAASKIQSETCNSLLAALSSEGGNLNDARKVLDEMLHRGIALTTVGFGVFVWRFCRNAQVGQVLKLLDEVHMNIGFSRLNRSIIAFLVVHGLSSQSRAPDAIPMLDDLRVREYKPDFLAYRTVAEALREMGNVVDVQNVLKKKRKLGVAPRSNDYGQFIFALISVRLVCEAKQVAQVIISGNFPLEEDALNALIGSVSTVDPYCAVSFLNFMLDKEGLPTLLTLTNLGRNLCKHGRSSELVEVFQVLSAKDYFVDTQSYNVIITFLCKAGRIKEAYQALQEMKKKGLVPDVSCYNALLEACCREDLLRPAKRLWDEMFTNCCNGNVQTYSIFIQKFVEIGEIDEAHRLFCCMFEKGVAPDVTIYTTLLGGLCRAKHLDTAVRVFNKSAEQDMKLGQTTLIAFILFLCKEGLYVPTSKLLTSCICGIENLEAHMTFLKFLADAGEVSLASEHLEQIGDKSPLMLHALHTDIMSFSSSPKLKPIVKLFQQLQENHQNF</sequence>
<dbReference type="PANTHER" id="PTHR47939">
    <property type="entry name" value="MEMBRANE-ASSOCIATED SALT-INDUCIBLE PROTEIN-LIKE"/>
    <property type="match status" value="1"/>
</dbReference>
<dbReference type="Gene3D" id="1.25.40.10">
    <property type="entry name" value="Tetratricopeptide repeat domain"/>
    <property type="match status" value="4"/>
</dbReference>
<dbReference type="Pfam" id="PF01535">
    <property type="entry name" value="PPR"/>
    <property type="match status" value="1"/>
</dbReference>
<dbReference type="Proteomes" id="UP001652660">
    <property type="component" value="Chromosome 7e"/>
</dbReference>
<feature type="repeat" description="PPR" evidence="3">
    <location>
        <begin position="440"/>
        <end position="474"/>
    </location>
</feature>
<dbReference type="InterPro" id="IPR011990">
    <property type="entry name" value="TPR-like_helical_dom_sf"/>
</dbReference>
<dbReference type="Pfam" id="PF12854">
    <property type="entry name" value="PPR_1"/>
    <property type="match status" value="1"/>
</dbReference>
<dbReference type="GeneID" id="113722870"/>
<gene>
    <name evidence="5" type="primary">LOC113722870</name>
</gene>
<accession>A0A6P6VH73</accession>